<dbReference type="Proteomes" id="UP000256645">
    <property type="component" value="Unassembled WGS sequence"/>
</dbReference>
<feature type="region of interest" description="Disordered" evidence="1">
    <location>
        <begin position="105"/>
        <end position="139"/>
    </location>
</feature>
<gene>
    <name evidence="2" type="ORF">BP6252_12827</name>
</gene>
<evidence type="ECO:0000313" key="3">
    <source>
        <dbReference type="Proteomes" id="UP000256645"/>
    </source>
</evidence>
<feature type="compositionally biased region" description="Low complexity" evidence="1">
    <location>
        <begin position="105"/>
        <end position="116"/>
    </location>
</feature>
<name>A0A3D8QDK4_9HELO</name>
<dbReference type="AlphaFoldDB" id="A0A3D8QDK4"/>
<organism evidence="2 3">
    <name type="scientific">Coleophoma cylindrospora</name>
    <dbReference type="NCBI Taxonomy" id="1849047"/>
    <lineage>
        <taxon>Eukaryota</taxon>
        <taxon>Fungi</taxon>
        <taxon>Dikarya</taxon>
        <taxon>Ascomycota</taxon>
        <taxon>Pezizomycotina</taxon>
        <taxon>Leotiomycetes</taxon>
        <taxon>Helotiales</taxon>
        <taxon>Dermateaceae</taxon>
        <taxon>Coleophoma</taxon>
    </lineage>
</organism>
<dbReference type="EMBL" id="PDLM01000016">
    <property type="protein sequence ID" value="RDW59740.1"/>
    <property type="molecule type" value="Genomic_DNA"/>
</dbReference>
<accession>A0A3D8QDK4</accession>
<evidence type="ECO:0000256" key="1">
    <source>
        <dbReference type="SAM" id="MobiDB-lite"/>
    </source>
</evidence>
<sequence length="139" mass="15183">MDRIARERHLIVVRRQGMAYNHNLDLGGVDVDPRSLRAAKRHGIESRVGKGLRSEGPKSGGVERKLVKLKQPHCDDRRTLIAAANVLQVRLIRGVPQSKKKAAAASEVARSTSERAPAYGCPGAWMKPSSNAKSQRPSS</sequence>
<reference evidence="2 3" key="1">
    <citation type="journal article" date="2018" name="IMA Fungus">
        <title>IMA Genome-F 9: Draft genome sequence of Annulohypoxylon stygium, Aspergillus mulundensis, Berkeleyomyces basicola (syn. Thielaviopsis basicola), Ceratocystis smalleyi, two Cercospora beticola strains, Coleophoma cylindrospora, Fusarium fracticaudum, Phialophora cf. hyalina, and Morchella septimelata.</title>
        <authorList>
            <person name="Wingfield B.D."/>
            <person name="Bills G.F."/>
            <person name="Dong Y."/>
            <person name="Huang W."/>
            <person name="Nel W.J."/>
            <person name="Swalarsk-Parry B.S."/>
            <person name="Vaghefi N."/>
            <person name="Wilken P.M."/>
            <person name="An Z."/>
            <person name="de Beer Z.W."/>
            <person name="De Vos L."/>
            <person name="Chen L."/>
            <person name="Duong T.A."/>
            <person name="Gao Y."/>
            <person name="Hammerbacher A."/>
            <person name="Kikkert J.R."/>
            <person name="Li Y."/>
            <person name="Li H."/>
            <person name="Li K."/>
            <person name="Li Q."/>
            <person name="Liu X."/>
            <person name="Ma X."/>
            <person name="Naidoo K."/>
            <person name="Pethybridge S.J."/>
            <person name="Sun J."/>
            <person name="Steenkamp E.T."/>
            <person name="van der Nest M.A."/>
            <person name="van Wyk S."/>
            <person name="Wingfield M.J."/>
            <person name="Xiong C."/>
            <person name="Yue Q."/>
            <person name="Zhang X."/>
        </authorList>
    </citation>
    <scope>NUCLEOTIDE SEQUENCE [LARGE SCALE GENOMIC DNA]</scope>
    <source>
        <strain evidence="2 3">BP6252</strain>
    </source>
</reference>
<proteinExistence type="predicted"/>
<protein>
    <submittedName>
        <fullName evidence="2">Uncharacterized protein</fullName>
    </submittedName>
</protein>
<evidence type="ECO:0000313" key="2">
    <source>
        <dbReference type="EMBL" id="RDW59740.1"/>
    </source>
</evidence>
<feature type="compositionally biased region" description="Polar residues" evidence="1">
    <location>
        <begin position="128"/>
        <end position="139"/>
    </location>
</feature>
<comment type="caution">
    <text evidence="2">The sequence shown here is derived from an EMBL/GenBank/DDBJ whole genome shotgun (WGS) entry which is preliminary data.</text>
</comment>
<keyword evidence="3" id="KW-1185">Reference proteome</keyword>